<dbReference type="EMBL" id="UINC01178928">
    <property type="protein sequence ID" value="SVD87354.1"/>
    <property type="molecule type" value="Genomic_DNA"/>
</dbReference>
<proteinExistence type="predicted"/>
<feature type="non-terminal residue" evidence="1">
    <location>
        <position position="37"/>
    </location>
</feature>
<organism evidence="1">
    <name type="scientific">marine metagenome</name>
    <dbReference type="NCBI Taxonomy" id="408172"/>
    <lineage>
        <taxon>unclassified sequences</taxon>
        <taxon>metagenomes</taxon>
        <taxon>ecological metagenomes</taxon>
    </lineage>
</organism>
<reference evidence="1" key="1">
    <citation type="submission" date="2018-05" db="EMBL/GenBank/DDBJ databases">
        <authorList>
            <person name="Lanie J.A."/>
            <person name="Ng W.-L."/>
            <person name="Kazmierczak K.M."/>
            <person name="Andrzejewski T.M."/>
            <person name="Davidsen T.M."/>
            <person name="Wayne K.J."/>
            <person name="Tettelin H."/>
            <person name="Glass J.I."/>
            <person name="Rusch D."/>
            <person name="Podicherti R."/>
            <person name="Tsui H.-C.T."/>
            <person name="Winkler M.E."/>
        </authorList>
    </citation>
    <scope>NUCLEOTIDE SEQUENCE</scope>
</reference>
<accession>A0A382YVW2</accession>
<name>A0A382YVW2_9ZZZZ</name>
<dbReference type="AlphaFoldDB" id="A0A382YVW2"/>
<protein>
    <submittedName>
        <fullName evidence="1">Uncharacterized protein</fullName>
    </submittedName>
</protein>
<gene>
    <name evidence="1" type="ORF">METZ01_LOCUS440208</name>
</gene>
<evidence type="ECO:0000313" key="1">
    <source>
        <dbReference type="EMBL" id="SVD87354.1"/>
    </source>
</evidence>
<sequence length="37" mass="4233">WRRDWSDCVAGSIRGAYRGPGECQKWGHAEDRARSVL</sequence>
<feature type="non-terminal residue" evidence="1">
    <location>
        <position position="1"/>
    </location>
</feature>